<protein>
    <submittedName>
        <fullName evidence="14">CSON003553 protein</fullName>
    </submittedName>
</protein>
<dbReference type="GO" id="GO:0020037">
    <property type="term" value="F:heme binding"/>
    <property type="evidence" value="ECO:0007669"/>
    <property type="project" value="InterPro"/>
</dbReference>
<dbReference type="PANTHER" id="PTHR24291:SF189">
    <property type="entry name" value="CYTOCHROME P450 4C3-RELATED"/>
    <property type="match status" value="1"/>
</dbReference>
<comment type="similarity">
    <text evidence="5">Belongs to the cytochrome P450 family.</text>
</comment>
<comment type="cofactor">
    <cofactor evidence="1">
        <name>heme</name>
        <dbReference type="ChEBI" id="CHEBI:30413"/>
    </cofactor>
</comment>
<proteinExistence type="inferred from homology"/>
<dbReference type="Gene3D" id="1.10.630.10">
    <property type="entry name" value="Cytochrome P450"/>
    <property type="match status" value="1"/>
</dbReference>
<keyword evidence="8" id="KW-0256">Endoplasmic reticulum</keyword>
<keyword evidence="6" id="KW-0349">Heme</keyword>
<dbReference type="VEuPathDB" id="VectorBase:CSON003553"/>
<dbReference type="InterPro" id="IPR001128">
    <property type="entry name" value="Cyt_P450"/>
</dbReference>
<evidence type="ECO:0000256" key="1">
    <source>
        <dbReference type="ARBA" id="ARBA00001971"/>
    </source>
</evidence>
<evidence type="ECO:0000256" key="4">
    <source>
        <dbReference type="ARBA" id="ARBA00004406"/>
    </source>
</evidence>
<evidence type="ECO:0000256" key="7">
    <source>
        <dbReference type="ARBA" id="ARBA00022723"/>
    </source>
</evidence>
<dbReference type="GO" id="GO:0016705">
    <property type="term" value="F:oxidoreductase activity, acting on paired donors, with incorporation or reduction of molecular oxygen"/>
    <property type="evidence" value="ECO:0007669"/>
    <property type="project" value="InterPro"/>
</dbReference>
<evidence type="ECO:0000256" key="2">
    <source>
        <dbReference type="ARBA" id="ARBA00003690"/>
    </source>
</evidence>
<keyword evidence="10" id="KW-0560">Oxidoreductase</keyword>
<dbReference type="Pfam" id="PF00067">
    <property type="entry name" value="p450"/>
    <property type="match status" value="1"/>
</dbReference>
<evidence type="ECO:0000256" key="5">
    <source>
        <dbReference type="ARBA" id="ARBA00010617"/>
    </source>
</evidence>
<name>A0A336MP65_CULSO</name>
<organism evidence="14">
    <name type="scientific">Culicoides sonorensis</name>
    <name type="common">Biting midge</name>
    <dbReference type="NCBI Taxonomy" id="179676"/>
    <lineage>
        <taxon>Eukaryota</taxon>
        <taxon>Metazoa</taxon>
        <taxon>Ecdysozoa</taxon>
        <taxon>Arthropoda</taxon>
        <taxon>Hexapoda</taxon>
        <taxon>Insecta</taxon>
        <taxon>Pterygota</taxon>
        <taxon>Neoptera</taxon>
        <taxon>Endopterygota</taxon>
        <taxon>Diptera</taxon>
        <taxon>Nematocera</taxon>
        <taxon>Chironomoidea</taxon>
        <taxon>Ceratopogonidae</taxon>
        <taxon>Ceratopogoninae</taxon>
        <taxon>Culicoides</taxon>
        <taxon>Monoculicoides</taxon>
    </lineage>
</organism>
<keyword evidence="12" id="KW-0503">Monooxygenase</keyword>
<dbReference type="GO" id="GO:0004497">
    <property type="term" value="F:monooxygenase activity"/>
    <property type="evidence" value="ECO:0007669"/>
    <property type="project" value="UniProtKB-KW"/>
</dbReference>
<keyword evidence="7" id="KW-0479">Metal-binding</keyword>
<evidence type="ECO:0000256" key="3">
    <source>
        <dbReference type="ARBA" id="ARBA00004174"/>
    </source>
</evidence>
<dbReference type="GO" id="GO:0005789">
    <property type="term" value="C:endoplasmic reticulum membrane"/>
    <property type="evidence" value="ECO:0007669"/>
    <property type="project" value="UniProtKB-SubCell"/>
</dbReference>
<evidence type="ECO:0000256" key="6">
    <source>
        <dbReference type="ARBA" id="ARBA00022617"/>
    </source>
</evidence>
<gene>
    <name evidence="14" type="primary">CSON003553</name>
</gene>
<evidence type="ECO:0000256" key="8">
    <source>
        <dbReference type="ARBA" id="ARBA00022824"/>
    </source>
</evidence>
<dbReference type="InterPro" id="IPR050196">
    <property type="entry name" value="Cytochrome_P450_Monoox"/>
</dbReference>
<evidence type="ECO:0000313" key="14">
    <source>
        <dbReference type="EMBL" id="SSX31341.1"/>
    </source>
</evidence>
<dbReference type="SUPFAM" id="SSF48264">
    <property type="entry name" value="Cytochrome P450"/>
    <property type="match status" value="1"/>
</dbReference>
<evidence type="ECO:0000256" key="13">
    <source>
        <dbReference type="ARBA" id="ARBA00023136"/>
    </source>
</evidence>
<keyword evidence="11" id="KW-0408">Iron</keyword>
<comment type="function">
    <text evidence="2">May be involved in the metabolism of insect hormones and in the breakdown of synthetic insecticides.</text>
</comment>
<dbReference type="PANTHER" id="PTHR24291">
    <property type="entry name" value="CYTOCHROME P450 FAMILY 4"/>
    <property type="match status" value="1"/>
</dbReference>
<keyword evidence="9" id="KW-0492">Microsome</keyword>
<comment type="subcellular location">
    <subcellularLocation>
        <location evidence="4">Endoplasmic reticulum membrane</location>
        <topology evidence="4">Peripheral membrane protein</topology>
    </subcellularLocation>
    <subcellularLocation>
        <location evidence="3">Microsome membrane</location>
        <topology evidence="3">Peripheral membrane protein</topology>
    </subcellularLocation>
</comment>
<evidence type="ECO:0000256" key="11">
    <source>
        <dbReference type="ARBA" id="ARBA00023004"/>
    </source>
</evidence>
<evidence type="ECO:0000256" key="12">
    <source>
        <dbReference type="ARBA" id="ARBA00023033"/>
    </source>
</evidence>
<accession>A0A336MP65</accession>
<keyword evidence="13" id="KW-0472">Membrane</keyword>
<dbReference type="InterPro" id="IPR036396">
    <property type="entry name" value="Cyt_P450_sf"/>
</dbReference>
<evidence type="ECO:0000256" key="10">
    <source>
        <dbReference type="ARBA" id="ARBA00023002"/>
    </source>
</evidence>
<evidence type="ECO:0000256" key="9">
    <source>
        <dbReference type="ARBA" id="ARBA00022848"/>
    </source>
</evidence>
<dbReference type="GO" id="GO:0005506">
    <property type="term" value="F:iron ion binding"/>
    <property type="evidence" value="ECO:0007669"/>
    <property type="project" value="InterPro"/>
</dbReference>
<dbReference type="AlphaFoldDB" id="A0A336MP65"/>
<dbReference type="EMBL" id="UFQT01001661">
    <property type="protein sequence ID" value="SSX31341.1"/>
    <property type="molecule type" value="Genomic_DNA"/>
</dbReference>
<reference evidence="14" key="1">
    <citation type="submission" date="2018-07" db="EMBL/GenBank/DDBJ databases">
        <authorList>
            <person name="Quirk P.G."/>
            <person name="Krulwich T.A."/>
        </authorList>
    </citation>
    <scope>NUCLEOTIDE SEQUENCE</scope>
</reference>
<sequence length="316" mass="36675">MILFIFLCTVILIYVIQVIWTWKQSLKWADNIPGRNDPIFYNMPLRMGLATPVQRAAIARTICRDYPRLTCFLYMNEIHIHVNDPDLIKQVLTSPHCLKKSRDYRFANWNLGLGMVELKIVSANAWHVTRKHLSPTVSGRALVNFLPIFNECSQNFVKVLKPKLGTKEEFDLLQFSVQCTLDSICGNLSTILATLFGVKVNALEKNIKFNEYLNRLHEIAMIRILSVHLRIDKIFRMTKLYHEDNFVRSQCVKFSEELLAERKANLKSESANNNNNENYKEDSTKESNVNILVDQLLFVPKSDGKFFTKEEIRDNT</sequence>